<feature type="region of interest" description="Disordered" evidence="1">
    <location>
        <begin position="1"/>
        <end position="63"/>
    </location>
</feature>
<proteinExistence type="predicted"/>
<reference evidence="2" key="1">
    <citation type="submission" date="2023-07" db="EMBL/GenBank/DDBJ databases">
        <authorList>
            <person name="Pelsma A.J. K."/>
        </authorList>
    </citation>
    <scope>NUCLEOTIDE SEQUENCE</scope>
</reference>
<dbReference type="Pfam" id="PF11994">
    <property type="entry name" value="DUF3489"/>
    <property type="match status" value="1"/>
</dbReference>
<evidence type="ECO:0008006" key="3">
    <source>
        <dbReference type="Google" id="ProtNLM"/>
    </source>
</evidence>
<dbReference type="EMBL" id="OY288114">
    <property type="protein sequence ID" value="CAJ0874363.1"/>
    <property type="molecule type" value="Genomic_DNA"/>
</dbReference>
<accession>A0AA48RA30</accession>
<organism evidence="2">
    <name type="scientific">freshwater sediment metagenome</name>
    <dbReference type="NCBI Taxonomy" id="556182"/>
    <lineage>
        <taxon>unclassified sequences</taxon>
        <taxon>metagenomes</taxon>
        <taxon>ecological metagenomes</taxon>
    </lineage>
</organism>
<sequence>MSARPRQKAPVEKVAPPKNAKAKASPKPKIPVTPKRQKAAATAATAPTPVEQPQAGRSTKQERMLTLLSRPEGATIEERMEATNWQQHSVRGFLAGTVKKKLGFSLSSAKPADGVRRYHIKARRGR</sequence>
<feature type="compositionally biased region" description="Basic residues" evidence="1">
    <location>
        <begin position="117"/>
        <end position="126"/>
    </location>
</feature>
<dbReference type="InterPro" id="IPR021880">
    <property type="entry name" value="DUF3489"/>
</dbReference>
<evidence type="ECO:0000313" key="2">
    <source>
        <dbReference type="EMBL" id="CAJ0874363.1"/>
    </source>
</evidence>
<evidence type="ECO:0000256" key="1">
    <source>
        <dbReference type="SAM" id="MobiDB-lite"/>
    </source>
</evidence>
<gene>
    <name evidence="2" type="ORF">AMST5_02593</name>
</gene>
<dbReference type="AlphaFoldDB" id="A0AA48RA30"/>
<feature type="region of interest" description="Disordered" evidence="1">
    <location>
        <begin position="107"/>
        <end position="126"/>
    </location>
</feature>
<name>A0AA48RA30_9ZZZZ</name>
<protein>
    <recommendedName>
        <fullName evidence="3">DUF3489 domain-containing protein</fullName>
    </recommendedName>
</protein>
<feature type="compositionally biased region" description="Low complexity" evidence="1">
    <location>
        <begin position="39"/>
        <end position="49"/>
    </location>
</feature>